<dbReference type="NCBIfam" id="TIGR00537">
    <property type="entry name" value="hemK_rel_arch"/>
    <property type="match status" value="1"/>
</dbReference>
<keyword evidence="4" id="KW-0949">S-adenosyl-L-methionine</keyword>
<evidence type="ECO:0000256" key="4">
    <source>
        <dbReference type="ARBA" id="ARBA00022691"/>
    </source>
</evidence>
<dbReference type="EMBL" id="KI546166">
    <property type="protein sequence ID" value="EST42205.1"/>
    <property type="molecule type" value="Genomic_DNA"/>
</dbReference>
<dbReference type="PANTHER" id="PTHR45875:SF1">
    <property type="entry name" value="METHYLTRANSFERASE N6AMT1"/>
    <property type="match status" value="1"/>
</dbReference>
<reference evidence="6 7" key="1">
    <citation type="journal article" date="2014" name="PLoS Genet.">
        <title>The Genome of Spironucleus salmonicida Highlights a Fish Pathogen Adapted to Fluctuating Environments.</title>
        <authorList>
            <person name="Xu F."/>
            <person name="Jerlstrom-Hultqvist J."/>
            <person name="Einarsson E."/>
            <person name="Astvaldsson A."/>
            <person name="Svard S.G."/>
            <person name="Andersson J.O."/>
        </authorList>
    </citation>
    <scope>NUCLEOTIDE SEQUENCE</scope>
    <source>
        <strain evidence="7">ATCC 50377</strain>
    </source>
</reference>
<sequence>MKQASLPLFEIQNYNEVYVPDEDTFLLMDSILNFPPSIQPTRCIEIGCGYGCVAIQMAKQFQIIPYCTDINPLALQNAQNTFIVNNLQGEFIQSDLFQNVDGKFDIIAFNPPYVPGDLQCDNLLDLALCGGAHGRDVIDRFLQELPARCSPGATVYMVAIEANAPDQLLAVLATRGFTAAVVLRKRLQSEALVVIRAVRE</sequence>
<evidence type="ECO:0000259" key="5">
    <source>
        <dbReference type="Pfam" id="PF05175"/>
    </source>
</evidence>
<proteinExistence type="inferred from homology"/>
<dbReference type="PROSITE" id="PS00092">
    <property type="entry name" value="N6_MTASE"/>
    <property type="match status" value="1"/>
</dbReference>
<keyword evidence="8" id="KW-1185">Reference proteome</keyword>
<name>V6LCK0_9EUKA</name>
<dbReference type="GO" id="GO:0035657">
    <property type="term" value="C:eRF1 methyltransferase complex"/>
    <property type="evidence" value="ECO:0007669"/>
    <property type="project" value="TreeGrafter"/>
</dbReference>
<dbReference type="SUPFAM" id="SSF53335">
    <property type="entry name" value="S-adenosyl-L-methionine-dependent methyltransferases"/>
    <property type="match status" value="1"/>
</dbReference>
<keyword evidence="2 6" id="KW-0489">Methyltransferase</keyword>
<dbReference type="OrthoDB" id="406152at2759"/>
<dbReference type="GO" id="GO:0008757">
    <property type="term" value="F:S-adenosylmethionine-dependent methyltransferase activity"/>
    <property type="evidence" value="ECO:0007669"/>
    <property type="project" value="TreeGrafter"/>
</dbReference>
<dbReference type="Gene3D" id="3.40.50.150">
    <property type="entry name" value="Vaccinia Virus protein VP39"/>
    <property type="match status" value="1"/>
</dbReference>
<feature type="domain" description="Methyltransferase small" evidence="5">
    <location>
        <begin position="37"/>
        <end position="117"/>
    </location>
</feature>
<dbReference type="VEuPathDB" id="GiardiaDB:SS50377_22302"/>
<reference evidence="7" key="2">
    <citation type="submission" date="2020-12" db="EMBL/GenBank/DDBJ databases">
        <title>New Spironucleus salmonicida genome in near-complete chromosomes.</title>
        <authorList>
            <person name="Xu F."/>
            <person name="Kurt Z."/>
            <person name="Jimenez-Gonzalez A."/>
            <person name="Astvaldsson A."/>
            <person name="Andersson J.O."/>
            <person name="Svard S.G."/>
        </authorList>
    </citation>
    <scope>NUCLEOTIDE SEQUENCE</scope>
    <source>
        <strain evidence="7">ATCC 50377</strain>
    </source>
</reference>
<evidence type="ECO:0000256" key="3">
    <source>
        <dbReference type="ARBA" id="ARBA00022679"/>
    </source>
</evidence>
<dbReference type="GO" id="GO:0032259">
    <property type="term" value="P:methylation"/>
    <property type="evidence" value="ECO:0007669"/>
    <property type="project" value="UniProtKB-KW"/>
</dbReference>
<dbReference type="InterPro" id="IPR007848">
    <property type="entry name" value="Small_mtfrase_dom"/>
</dbReference>
<protein>
    <submittedName>
        <fullName evidence="6">DNA methyltransferase</fullName>
    </submittedName>
    <submittedName>
        <fullName evidence="7">Glutamine methyltransferase</fullName>
    </submittedName>
</protein>
<evidence type="ECO:0000256" key="2">
    <source>
        <dbReference type="ARBA" id="ARBA00022603"/>
    </source>
</evidence>
<dbReference type="Proteomes" id="UP000018208">
    <property type="component" value="Unassembled WGS sequence"/>
</dbReference>
<dbReference type="EMBL" id="AUWU02000003">
    <property type="protein sequence ID" value="KAH0574687.1"/>
    <property type="molecule type" value="Genomic_DNA"/>
</dbReference>
<dbReference type="GO" id="GO:0003676">
    <property type="term" value="F:nucleic acid binding"/>
    <property type="evidence" value="ECO:0007669"/>
    <property type="project" value="InterPro"/>
</dbReference>
<dbReference type="AlphaFoldDB" id="V6LCK0"/>
<evidence type="ECO:0000313" key="8">
    <source>
        <dbReference type="Proteomes" id="UP000018208"/>
    </source>
</evidence>
<accession>V6LCK0</accession>
<dbReference type="CDD" id="cd02440">
    <property type="entry name" value="AdoMet_MTases"/>
    <property type="match status" value="1"/>
</dbReference>
<dbReference type="InterPro" id="IPR004557">
    <property type="entry name" value="PrmC-related"/>
</dbReference>
<evidence type="ECO:0000313" key="7">
    <source>
        <dbReference type="EMBL" id="KAH0574687.1"/>
    </source>
</evidence>
<dbReference type="InterPro" id="IPR052190">
    <property type="entry name" value="Euk-Arch_PrmC-MTase"/>
</dbReference>
<evidence type="ECO:0000313" key="6">
    <source>
        <dbReference type="EMBL" id="EST42205.1"/>
    </source>
</evidence>
<dbReference type="Pfam" id="PF05175">
    <property type="entry name" value="MTS"/>
    <property type="match status" value="1"/>
</dbReference>
<dbReference type="GO" id="GO:0008276">
    <property type="term" value="F:protein methyltransferase activity"/>
    <property type="evidence" value="ECO:0007669"/>
    <property type="project" value="TreeGrafter"/>
</dbReference>
<comment type="similarity">
    <text evidence="1">Belongs to the eukaryotic/archaeal PrmC-related family.</text>
</comment>
<organism evidence="6">
    <name type="scientific">Spironucleus salmonicida</name>
    <dbReference type="NCBI Taxonomy" id="348837"/>
    <lineage>
        <taxon>Eukaryota</taxon>
        <taxon>Metamonada</taxon>
        <taxon>Diplomonadida</taxon>
        <taxon>Hexamitidae</taxon>
        <taxon>Hexamitinae</taxon>
        <taxon>Spironucleus</taxon>
    </lineage>
</organism>
<dbReference type="PANTHER" id="PTHR45875">
    <property type="entry name" value="METHYLTRANSFERASE N6AMT1"/>
    <property type="match status" value="1"/>
</dbReference>
<dbReference type="InterPro" id="IPR029063">
    <property type="entry name" value="SAM-dependent_MTases_sf"/>
</dbReference>
<evidence type="ECO:0000256" key="1">
    <source>
        <dbReference type="ARBA" id="ARBA00006149"/>
    </source>
</evidence>
<gene>
    <name evidence="6" type="ORF">SS50377_18507</name>
    <name evidence="7" type="ORF">SS50377_22302</name>
</gene>
<keyword evidence="3 6" id="KW-0808">Transferase</keyword>
<dbReference type="InterPro" id="IPR002052">
    <property type="entry name" value="DNA_methylase_N6_adenine_CS"/>
</dbReference>